<keyword evidence="5" id="KW-1185">Reference proteome</keyword>
<dbReference type="Pfam" id="PF13739">
    <property type="entry name" value="PdaC"/>
    <property type="match status" value="1"/>
</dbReference>
<evidence type="ECO:0000313" key="4">
    <source>
        <dbReference type="EMBL" id="MBB3954871.1"/>
    </source>
</evidence>
<dbReference type="InterPro" id="IPR025303">
    <property type="entry name" value="PdaC"/>
</dbReference>
<evidence type="ECO:0000256" key="1">
    <source>
        <dbReference type="SAM" id="MobiDB-lite"/>
    </source>
</evidence>
<keyword evidence="2" id="KW-0732">Signal</keyword>
<dbReference type="AlphaFoldDB" id="A0A7W6CE51"/>
<dbReference type="Proteomes" id="UP000548867">
    <property type="component" value="Unassembled WGS sequence"/>
</dbReference>
<accession>A0A7W6CE51</accession>
<dbReference type="EMBL" id="JACIDX010000006">
    <property type="protein sequence ID" value="MBB3954871.1"/>
    <property type="molecule type" value="Genomic_DNA"/>
</dbReference>
<evidence type="ECO:0000259" key="3">
    <source>
        <dbReference type="Pfam" id="PF13739"/>
    </source>
</evidence>
<dbReference type="RefSeq" id="WP_246404393.1">
    <property type="nucleotide sequence ID" value="NZ_JACIDX010000006.1"/>
</dbReference>
<reference evidence="4 5" key="1">
    <citation type="submission" date="2020-08" db="EMBL/GenBank/DDBJ databases">
        <title>Genomic Encyclopedia of Type Strains, Phase IV (KMG-IV): sequencing the most valuable type-strain genomes for metagenomic binning, comparative biology and taxonomic classification.</title>
        <authorList>
            <person name="Goeker M."/>
        </authorList>
    </citation>
    <scope>NUCLEOTIDE SEQUENCE [LARGE SCALE GENOMIC DNA]</scope>
    <source>
        <strain evidence="4 5">DSM 27057</strain>
    </source>
</reference>
<feature type="chain" id="PRO_5031184351" description="Deacetylase PdaC domain-containing protein" evidence="2">
    <location>
        <begin position="22"/>
        <end position="275"/>
    </location>
</feature>
<evidence type="ECO:0000313" key="5">
    <source>
        <dbReference type="Proteomes" id="UP000548867"/>
    </source>
</evidence>
<comment type="caution">
    <text evidence="4">The sequence shown here is derived from an EMBL/GenBank/DDBJ whole genome shotgun (WGS) entry which is preliminary data.</text>
</comment>
<name>A0A7W6CE51_9SPHN</name>
<evidence type="ECO:0000256" key="2">
    <source>
        <dbReference type="SAM" id="SignalP"/>
    </source>
</evidence>
<dbReference type="PROSITE" id="PS51257">
    <property type="entry name" value="PROKAR_LIPOPROTEIN"/>
    <property type="match status" value="1"/>
</dbReference>
<feature type="region of interest" description="Disordered" evidence="1">
    <location>
        <begin position="29"/>
        <end position="53"/>
    </location>
</feature>
<organism evidence="4 5">
    <name type="scientific">Novosphingobium sediminicola</name>
    <dbReference type="NCBI Taxonomy" id="563162"/>
    <lineage>
        <taxon>Bacteria</taxon>
        <taxon>Pseudomonadati</taxon>
        <taxon>Pseudomonadota</taxon>
        <taxon>Alphaproteobacteria</taxon>
        <taxon>Sphingomonadales</taxon>
        <taxon>Sphingomonadaceae</taxon>
        <taxon>Novosphingobium</taxon>
    </lineage>
</organism>
<gene>
    <name evidence="4" type="ORF">GGR38_001820</name>
</gene>
<feature type="signal peptide" evidence="2">
    <location>
        <begin position="1"/>
        <end position="21"/>
    </location>
</feature>
<feature type="domain" description="Deacetylase PdaC" evidence="3">
    <location>
        <begin position="61"/>
        <end position="149"/>
    </location>
</feature>
<dbReference type="Gene3D" id="3.30.565.40">
    <property type="entry name" value="Fervidobacterium nodosum Rt17-B1 like"/>
    <property type="match status" value="1"/>
</dbReference>
<proteinExistence type="predicted"/>
<sequence length="275" mass="29100">MIKARAILMAGMALSLPLSLAGCGGAGDAPSQGASAVPGTAPTHAATPAPTPGEARKVKIANDFFEFDYSYPAAAAGIPGLKSWLEADIGKQQSRLAKEARAAAKEAKTDNFPFRPWAVGVDWKVVTDLPGWLSLSATLYEDSGGAHPNHGYAALLWDKSAGQQRKAEDLFTDKAALSAAIREPFCALLDKERTKRRGETVVRSGEWPNNCIDPVASTVILGSSDRAHFNRIGILVGPYEAGAYAEGDYEITLPVDARVMAAVRPEYRGAFAAGK</sequence>
<protein>
    <recommendedName>
        <fullName evidence="3">Deacetylase PdaC domain-containing protein</fullName>
    </recommendedName>
</protein>